<dbReference type="SUPFAM" id="SSF48208">
    <property type="entry name" value="Six-hairpin glycosidases"/>
    <property type="match status" value="1"/>
</dbReference>
<dbReference type="Pfam" id="PF20736">
    <property type="entry name" value="Glyco_hydro127M"/>
    <property type="match status" value="1"/>
</dbReference>
<dbReference type="PANTHER" id="PTHR31151">
    <property type="entry name" value="PROLINE-TRNA LIGASE (DUF1680)"/>
    <property type="match status" value="1"/>
</dbReference>
<organism evidence="3 4">
    <name type="scientific">Metabacillus litoralis</name>
    <dbReference type="NCBI Taxonomy" id="152268"/>
    <lineage>
        <taxon>Bacteria</taxon>
        <taxon>Bacillati</taxon>
        <taxon>Bacillota</taxon>
        <taxon>Bacilli</taxon>
        <taxon>Bacillales</taxon>
        <taxon>Bacillaceae</taxon>
        <taxon>Metabacillus</taxon>
    </lineage>
</organism>
<evidence type="ECO:0000259" key="1">
    <source>
        <dbReference type="Pfam" id="PF07944"/>
    </source>
</evidence>
<dbReference type="STRING" id="152268.A6K24_00505"/>
<keyword evidence="4" id="KW-1185">Reference proteome</keyword>
<accession>A0A179T5Q0</accession>
<dbReference type="InterPro" id="IPR049046">
    <property type="entry name" value="Beta-AFase-like_GH127_middle"/>
</dbReference>
<dbReference type="Proteomes" id="UP000078534">
    <property type="component" value="Unassembled WGS sequence"/>
</dbReference>
<evidence type="ECO:0000313" key="4">
    <source>
        <dbReference type="Proteomes" id="UP000078534"/>
    </source>
</evidence>
<dbReference type="AlphaFoldDB" id="A0A179T5Q0"/>
<protein>
    <recommendedName>
        <fullName evidence="5">Glycoside hydrolase family 127 protein</fullName>
    </recommendedName>
</protein>
<evidence type="ECO:0000313" key="3">
    <source>
        <dbReference type="EMBL" id="OAS89081.1"/>
    </source>
</evidence>
<evidence type="ECO:0008006" key="5">
    <source>
        <dbReference type="Google" id="ProtNLM"/>
    </source>
</evidence>
<proteinExistence type="predicted"/>
<reference evidence="4" key="1">
    <citation type="submission" date="2016-04" db="EMBL/GenBank/DDBJ databases">
        <authorList>
            <person name="Lyu Z."/>
            <person name="Lyu W."/>
        </authorList>
    </citation>
    <scope>NUCLEOTIDE SEQUENCE [LARGE SCALE GENOMIC DNA]</scope>
    <source>
        <strain evidence="4">C44</strain>
    </source>
</reference>
<dbReference type="Pfam" id="PF07944">
    <property type="entry name" value="Beta-AFase-like_GH127_cat"/>
    <property type="match status" value="1"/>
</dbReference>
<dbReference type="PANTHER" id="PTHR31151:SF0">
    <property type="entry name" value="PROLINE-TRNA LIGASE (DUF1680)"/>
    <property type="match status" value="1"/>
</dbReference>
<dbReference type="EMBL" id="LWSG01000001">
    <property type="protein sequence ID" value="OAS89081.1"/>
    <property type="molecule type" value="Genomic_DNA"/>
</dbReference>
<dbReference type="RefSeq" id="WP_066323874.1">
    <property type="nucleotide sequence ID" value="NZ_LWSG01000001.1"/>
</dbReference>
<gene>
    <name evidence="3" type="ORF">A6K24_00505</name>
</gene>
<name>A0A179T5Q0_9BACI</name>
<sequence>MTVKFKEFQHGSIKLIDSPFMDRFNLNASYLKSLSTENLLRNFYLQAGLWSFSGSASTSFDSDDEENGPETWHWGWESPTCELRGHFLGHWLSASACVFGQTGDEELRAKTLFIVQELARCQQANGGEWVAAIPESYMERILEGRQVWAPHYTVHKIFMGLHDVYNMMGIEEALHISDRFSNWFYNWTKSFTRENLDVILDYETGGMLEAWVDLYDLTGKPEHLELIKRYDRPRFFDALLEDKDVLTNKHANTQVAEILGAARAWEVTGEKRWRNIVEAFWEEAVVKRGTYCTGGVSCGEVWTPPQNLAARLGLAQEHCVIYNMMRLSQFLYRWTGDVKYADFWEKNLYNGIMSQQNKKTGMISYFLDMGPGSKKKWGSPTKHFWCCHGTLVQAQASYDQCIFHKQLNGITISQFIPSRTSFSYEGTNVKMELRSSTQNGSGPIQTFHKSGYEQIQYVHVPQIPNDRPDCYRHILHIECGTQAEFEVKIRIPWWVQGEPTVKINGKVGEYSIQSSFIHLKKIWKNDQITLEFPKQLYTSSLIGSQNMVALMDGPLVLAGLVEEEREIVGDPNKPDTFLTPHNERHHSFWNDGTYKTKNQPINFKFIPLVDVTDESYTLYFPIRKS</sequence>
<feature type="domain" description="Non-reducing end beta-L-arabinofuranosidase-like GH127 catalytic" evidence="1">
    <location>
        <begin position="13"/>
        <end position="399"/>
    </location>
</feature>
<dbReference type="InterPro" id="IPR008928">
    <property type="entry name" value="6-hairpin_glycosidase_sf"/>
</dbReference>
<feature type="domain" description="Non-reducing end beta-L-arabinofuranosidase-like GH127 middle" evidence="2">
    <location>
        <begin position="475"/>
        <end position="533"/>
    </location>
</feature>
<dbReference type="GO" id="GO:0005975">
    <property type="term" value="P:carbohydrate metabolic process"/>
    <property type="evidence" value="ECO:0007669"/>
    <property type="project" value="InterPro"/>
</dbReference>
<dbReference type="InterPro" id="IPR012878">
    <property type="entry name" value="Beta-AFase-like_GH127_cat"/>
</dbReference>
<dbReference type="OrthoDB" id="9757939at2"/>
<evidence type="ECO:0000259" key="2">
    <source>
        <dbReference type="Pfam" id="PF20736"/>
    </source>
</evidence>
<comment type="caution">
    <text evidence="3">The sequence shown here is derived from an EMBL/GenBank/DDBJ whole genome shotgun (WGS) entry which is preliminary data.</text>
</comment>